<keyword evidence="3" id="KW-1185">Reference proteome</keyword>
<evidence type="ECO:0000313" key="3">
    <source>
        <dbReference type="Proteomes" id="UP000652219"/>
    </source>
</evidence>
<proteinExistence type="predicted"/>
<organism evidence="2 3">
    <name type="scientific">Colletotrichum sojae</name>
    <dbReference type="NCBI Taxonomy" id="2175907"/>
    <lineage>
        <taxon>Eukaryota</taxon>
        <taxon>Fungi</taxon>
        <taxon>Dikarya</taxon>
        <taxon>Ascomycota</taxon>
        <taxon>Pezizomycotina</taxon>
        <taxon>Sordariomycetes</taxon>
        <taxon>Hypocreomycetidae</taxon>
        <taxon>Glomerellales</taxon>
        <taxon>Glomerellaceae</taxon>
        <taxon>Colletotrichum</taxon>
        <taxon>Colletotrichum orchidearum species complex</taxon>
    </lineage>
</organism>
<feature type="compositionally biased region" description="Basic and acidic residues" evidence="1">
    <location>
        <begin position="52"/>
        <end position="64"/>
    </location>
</feature>
<dbReference type="EMBL" id="WIGN01000135">
    <property type="protein sequence ID" value="KAF6807533.1"/>
    <property type="molecule type" value="Genomic_DNA"/>
</dbReference>
<evidence type="ECO:0000313" key="2">
    <source>
        <dbReference type="EMBL" id="KAF6807533.1"/>
    </source>
</evidence>
<feature type="region of interest" description="Disordered" evidence="1">
    <location>
        <begin position="1"/>
        <end position="112"/>
    </location>
</feature>
<sequence>MQVLAPFHHTATRAVPMDETEADGGTIAHRRGCERLSRSGPFEAQPSACPGDEDRKDQATHEAPEDGWSIGRALNGGPLPAQDPAGTARPVGSLEGEVHSLPGFKSSSGDRV</sequence>
<name>A0A8H6J7G1_9PEZI</name>
<accession>A0A8H6J7G1</accession>
<comment type="caution">
    <text evidence="2">The sequence shown here is derived from an EMBL/GenBank/DDBJ whole genome shotgun (WGS) entry which is preliminary data.</text>
</comment>
<dbReference type="Proteomes" id="UP000652219">
    <property type="component" value="Unassembled WGS sequence"/>
</dbReference>
<reference evidence="2 3" key="1">
    <citation type="journal article" date="2020" name="Phytopathology">
        <title>Genome Sequence Resources of Colletotrichum truncatum, C. plurivorum, C. musicola, and C. sojae: Four Species Pathogenic to Soybean (Glycine max).</title>
        <authorList>
            <person name="Rogerio F."/>
            <person name="Boufleur T.R."/>
            <person name="Ciampi-Guillardi M."/>
            <person name="Sukno S.A."/>
            <person name="Thon M.R."/>
            <person name="Massola Junior N.S."/>
            <person name="Baroncelli R."/>
        </authorList>
    </citation>
    <scope>NUCLEOTIDE SEQUENCE [LARGE SCALE GENOMIC DNA]</scope>
    <source>
        <strain evidence="2 3">LFN0009</strain>
    </source>
</reference>
<evidence type="ECO:0000256" key="1">
    <source>
        <dbReference type="SAM" id="MobiDB-lite"/>
    </source>
</evidence>
<dbReference type="AlphaFoldDB" id="A0A8H6J7G1"/>
<gene>
    <name evidence="2" type="ORF">CSOJ01_08122</name>
</gene>
<protein>
    <submittedName>
        <fullName evidence="2">Uncharacterized protein</fullName>
    </submittedName>
</protein>